<evidence type="ECO:0000259" key="5">
    <source>
        <dbReference type="PROSITE" id="PS51891"/>
    </source>
</evidence>
<keyword evidence="2" id="KW-0479">Metal-binding</keyword>
<dbReference type="Proteomes" id="UP000809789">
    <property type="component" value="Unassembled WGS sequence"/>
</dbReference>
<evidence type="ECO:0000313" key="7">
    <source>
        <dbReference type="Proteomes" id="UP000809789"/>
    </source>
</evidence>
<accession>A0A8K0L1T1</accession>
<comment type="caution">
    <text evidence="6">The sequence shown here is derived from an EMBL/GenBank/DDBJ whole genome shotgun (WGS) entry which is preliminary data.</text>
</comment>
<dbReference type="EMBL" id="JAESVG020000009">
    <property type="protein sequence ID" value="KAG8624263.1"/>
    <property type="molecule type" value="Genomic_DNA"/>
</dbReference>
<evidence type="ECO:0000256" key="2">
    <source>
        <dbReference type="ARBA" id="ARBA00022723"/>
    </source>
</evidence>
<evidence type="ECO:0000256" key="3">
    <source>
        <dbReference type="ARBA" id="ARBA00022833"/>
    </source>
</evidence>
<dbReference type="PANTHER" id="PTHR33337:SF40">
    <property type="entry name" value="CENP-V_GFA DOMAIN-CONTAINING PROTEIN-RELATED"/>
    <property type="match status" value="1"/>
</dbReference>
<name>A0A8K0L1T1_9PEZI</name>
<gene>
    <name evidence="6" type="ORF">KVT40_007330</name>
</gene>
<reference evidence="6" key="1">
    <citation type="submission" date="2021-07" db="EMBL/GenBank/DDBJ databases">
        <title>Elsinoe batatas strain:CRI-CJ2 Genome sequencing and assembly.</title>
        <authorList>
            <person name="Huang L."/>
        </authorList>
    </citation>
    <scope>NUCLEOTIDE SEQUENCE</scope>
    <source>
        <strain evidence="6">CRI-CJ2</strain>
    </source>
</reference>
<dbReference type="SUPFAM" id="SSF51316">
    <property type="entry name" value="Mss4-like"/>
    <property type="match status" value="1"/>
</dbReference>
<keyword evidence="7" id="KW-1185">Reference proteome</keyword>
<dbReference type="Gene3D" id="3.90.1590.10">
    <property type="entry name" value="glutathione-dependent formaldehyde- activating enzyme (gfa)"/>
    <property type="match status" value="1"/>
</dbReference>
<comment type="similarity">
    <text evidence="1">Belongs to the Gfa family.</text>
</comment>
<proteinExistence type="inferred from homology"/>
<dbReference type="AlphaFoldDB" id="A0A8K0L1T1"/>
<evidence type="ECO:0000256" key="1">
    <source>
        <dbReference type="ARBA" id="ARBA00005495"/>
    </source>
</evidence>
<dbReference type="InterPro" id="IPR006913">
    <property type="entry name" value="CENP-V/GFA"/>
</dbReference>
<sequence length="180" mass="19836">MEQSLTNSIMADPKTVFSGSCACGDITFTTTTLPLSVNFCNCVTCRKLSGSPFLPFADFEPSAVHIKSPSGTVDATTLQPDHAHFHTFKLSDVAIRGACKRCHSPLTMIYLKPHPHLAITLGSIDESSIDTDDKHHSLSTYTHIFGSQRVTWYDITKDSVKIDPRFPDSFSADIDDKLKQ</sequence>
<keyword evidence="3" id="KW-0862">Zinc</keyword>
<dbReference type="PANTHER" id="PTHR33337">
    <property type="entry name" value="GFA DOMAIN-CONTAINING PROTEIN"/>
    <property type="match status" value="1"/>
</dbReference>
<feature type="domain" description="CENP-V/GFA" evidence="5">
    <location>
        <begin position="17"/>
        <end position="142"/>
    </location>
</feature>
<organism evidence="6 7">
    <name type="scientific">Elsinoe batatas</name>
    <dbReference type="NCBI Taxonomy" id="2601811"/>
    <lineage>
        <taxon>Eukaryota</taxon>
        <taxon>Fungi</taxon>
        <taxon>Dikarya</taxon>
        <taxon>Ascomycota</taxon>
        <taxon>Pezizomycotina</taxon>
        <taxon>Dothideomycetes</taxon>
        <taxon>Dothideomycetidae</taxon>
        <taxon>Myriangiales</taxon>
        <taxon>Elsinoaceae</taxon>
        <taxon>Elsinoe</taxon>
    </lineage>
</organism>
<dbReference type="GO" id="GO:0046872">
    <property type="term" value="F:metal ion binding"/>
    <property type="evidence" value="ECO:0007669"/>
    <property type="project" value="UniProtKB-KW"/>
</dbReference>
<protein>
    <recommendedName>
        <fullName evidence="5">CENP-V/GFA domain-containing protein</fullName>
    </recommendedName>
</protein>
<evidence type="ECO:0000256" key="4">
    <source>
        <dbReference type="ARBA" id="ARBA00023239"/>
    </source>
</evidence>
<evidence type="ECO:0000313" key="6">
    <source>
        <dbReference type="EMBL" id="KAG8624263.1"/>
    </source>
</evidence>
<dbReference type="PROSITE" id="PS51891">
    <property type="entry name" value="CENP_V_GFA"/>
    <property type="match status" value="1"/>
</dbReference>
<dbReference type="GO" id="GO:0016846">
    <property type="term" value="F:carbon-sulfur lyase activity"/>
    <property type="evidence" value="ECO:0007669"/>
    <property type="project" value="InterPro"/>
</dbReference>
<keyword evidence="4" id="KW-0456">Lyase</keyword>
<dbReference type="OrthoDB" id="6329284at2759"/>
<dbReference type="InterPro" id="IPR011057">
    <property type="entry name" value="Mss4-like_sf"/>
</dbReference>
<dbReference type="Pfam" id="PF04828">
    <property type="entry name" value="GFA"/>
    <property type="match status" value="1"/>
</dbReference>